<dbReference type="Pfam" id="PF00291">
    <property type="entry name" value="PALP"/>
    <property type="match status" value="1"/>
</dbReference>
<evidence type="ECO:0000256" key="2">
    <source>
        <dbReference type="ARBA" id="ARBA00005517"/>
    </source>
</evidence>
<dbReference type="Gene3D" id="3.40.50.1100">
    <property type="match status" value="2"/>
</dbReference>
<dbReference type="InterPro" id="IPR036052">
    <property type="entry name" value="TrpB-like_PALP_sf"/>
</dbReference>
<comment type="similarity">
    <text evidence="2">Belongs to the threonine synthase family.</text>
</comment>
<accession>A0ABW4JKF6</accession>
<organism evidence="7 8">
    <name type="scientific">Alicyclobacillus fodiniaquatilis</name>
    <dbReference type="NCBI Taxonomy" id="1661150"/>
    <lineage>
        <taxon>Bacteria</taxon>
        <taxon>Bacillati</taxon>
        <taxon>Bacillota</taxon>
        <taxon>Bacilli</taxon>
        <taxon>Bacillales</taxon>
        <taxon>Alicyclobacillaceae</taxon>
        <taxon>Alicyclobacillus</taxon>
    </lineage>
</organism>
<evidence type="ECO:0000313" key="7">
    <source>
        <dbReference type="EMBL" id="MFD1675965.1"/>
    </source>
</evidence>
<evidence type="ECO:0000256" key="1">
    <source>
        <dbReference type="ARBA" id="ARBA00001933"/>
    </source>
</evidence>
<evidence type="ECO:0000256" key="5">
    <source>
        <dbReference type="NCBIfam" id="TIGR00260"/>
    </source>
</evidence>
<dbReference type="NCBIfam" id="NF006050">
    <property type="entry name" value="PRK08197.1"/>
    <property type="match status" value="1"/>
</dbReference>
<evidence type="ECO:0000313" key="8">
    <source>
        <dbReference type="Proteomes" id="UP001597079"/>
    </source>
</evidence>
<dbReference type="PANTHER" id="PTHR48078:SF6">
    <property type="entry name" value="L-THREONINE DEHYDRATASE CATABOLIC TDCB"/>
    <property type="match status" value="1"/>
</dbReference>
<protein>
    <recommendedName>
        <fullName evidence="5">Threonine synthase</fullName>
        <ecNumber evidence="5">4.2.3.1</ecNumber>
    </recommendedName>
</protein>
<dbReference type="EC" id="4.2.3.1" evidence="5"/>
<name>A0ABW4JKF6_9BACL</name>
<gene>
    <name evidence="7" type="ORF">ACFSB2_14770</name>
</gene>
<evidence type="ECO:0000256" key="4">
    <source>
        <dbReference type="ARBA" id="ARBA00023239"/>
    </source>
</evidence>
<dbReference type="PANTHER" id="PTHR48078">
    <property type="entry name" value="THREONINE DEHYDRATASE, MITOCHONDRIAL-RELATED"/>
    <property type="match status" value="1"/>
</dbReference>
<keyword evidence="8" id="KW-1185">Reference proteome</keyword>
<evidence type="ECO:0000259" key="6">
    <source>
        <dbReference type="Pfam" id="PF00291"/>
    </source>
</evidence>
<dbReference type="GO" id="GO:0004795">
    <property type="term" value="F:threonine synthase activity"/>
    <property type="evidence" value="ECO:0007669"/>
    <property type="project" value="UniProtKB-EC"/>
</dbReference>
<dbReference type="NCBIfam" id="TIGR00260">
    <property type="entry name" value="thrC"/>
    <property type="match status" value="1"/>
</dbReference>
<dbReference type="InterPro" id="IPR050147">
    <property type="entry name" value="Ser/Thr_Dehydratase"/>
</dbReference>
<dbReference type="Proteomes" id="UP001597079">
    <property type="component" value="Unassembled WGS sequence"/>
</dbReference>
<dbReference type="SUPFAM" id="SSF53686">
    <property type="entry name" value="Tryptophan synthase beta subunit-like PLP-dependent enzymes"/>
    <property type="match status" value="1"/>
</dbReference>
<dbReference type="InterPro" id="IPR001926">
    <property type="entry name" value="TrpB-like_PALP"/>
</dbReference>
<sequence length="387" mass="42041">MEAYSYISHLHCLSCDTSYEIFSINERCSCGGPLFVEYDYSEIKKHVTPDMLRARPSTLWRYHEMLPVMSPGNVVSLDENITPILKLSKYGKRCNFDTLFIKDEGRLPTGTFKARGATVGISKAKELGIDTIAISSNGNAGAAWAVYAARAGIKAIVATPQNAPNAPKAECVLSGADLYCIDGTIDDAGVFLQKSCANQNFYNVSTFNEPYRLEGKKTMGLEIAEQFSWSLPDVIVYPTGGGAGIVGIYKAFSELNKLGWVTKKLPRLVVVQASGCAPIVQAFLQGEKSTVPWEKPNTVAFGMRVPKPFGDFLILDLLDRTQGIAISVTDEDIQETISLSMQDEGVHLCPEGAAALAGVRQLCETGWINEGENVLVVNTGSGLKYIN</sequence>
<comment type="caution">
    <text evidence="7">The sequence shown here is derived from an EMBL/GenBank/DDBJ whole genome shotgun (WGS) entry which is preliminary data.</text>
</comment>
<dbReference type="InterPro" id="IPR004450">
    <property type="entry name" value="Thr_synthase-like"/>
</dbReference>
<dbReference type="EMBL" id="JBHUCX010000037">
    <property type="protein sequence ID" value="MFD1675965.1"/>
    <property type="molecule type" value="Genomic_DNA"/>
</dbReference>
<evidence type="ECO:0000256" key="3">
    <source>
        <dbReference type="ARBA" id="ARBA00022898"/>
    </source>
</evidence>
<dbReference type="RefSeq" id="WP_377943857.1">
    <property type="nucleotide sequence ID" value="NZ_JBHUCX010000037.1"/>
</dbReference>
<proteinExistence type="inferred from homology"/>
<feature type="domain" description="Tryptophan synthase beta chain-like PALP" evidence="6">
    <location>
        <begin position="76"/>
        <end position="380"/>
    </location>
</feature>
<dbReference type="CDD" id="cd01563">
    <property type="entry name" value="Thr-synth_1"/>
    <property type="match status" value="1"/>
</dbReference>
<keyword evidence="3" id="KW-0663">Pyridoxal phosphate</keyword>
<comment type="cofactor">
    <cofactor evidence="1">
        <name>pyridoxal 5'-phosphate</name>
        <dbReference type="ChEBI" id="CHEBI:597326"/>
    </cofactor>
</comment>
<keyword evidence="4 7" id="KW-0456">Lyase</keyword>
<reference evidence="8" key="1">
    <citation type="journal article" date="2019" name="Int. J. Syst. Evol. Microbiol.">
        <title>The Global Catalogue of Microorganisms (GCM) 10K type strain sequencing project: providing services to taxonomists for standard genome sequencing and annotation.</title>
        <authorList>
            <consortium name="The Broad Institute Genomics Platform"/>
            <consortium name="The Broad Institute Genome Sequencing Center for Infectious Disease"/>
            <person name="Wu L."/>
            <person name="Ma J."/>
        </authorList>
    </citation>
    <scope>NUCLEOTIDE SEQUENCE [LARGE SCALE GENOMIC DNA]</scope>
    <source>
        <strain evidence="8">CGMCC 1.12286</strain>
    </source>
</reference>